<comment type="caution">
    <text evidence="1">The sequence shown here is derived from an EMBL/GenBank/DDBJ whole genome shotgun (WGS) entry which is preliminary data.</text>
</comment>
<reference evidence="1" key="1">
    <citation type="submission" date="2022-12" db="EMBL/GenBank/DDBJ databases">
        <title>Draft genome assemblies for two species of Escallonia (Escalloniales).</title>
        <authorList>
            <person name="Chanderbali A."/>
            <person name="Dervinis C."/>
            <person name="Anghel I."/>
            <person name="Soltis D."/>
            <person name="Soltis P."/>
            <person name="Zapata F."/>
        </authorList>
    </citation>
    <scope>NUCLEOTIDE SEQUENCE</scope>
    <source>
        <strain evidence="1">UCBG64.0493</strain>
        <tissue evidence="1">Leaf</tissue>
    </source>
</reference>
<proteinExistence type="predicted"/>
<dbReference type="GO" id="GO:0008270">
    <property type="term" value="F:zinc ion binding"/>
    <property type="evidence" value="ECO:0007669"/>
    <property type="project" value="InterPro"/>
</dbReference>
<dbReference type="InterPro" id="IPR039744">
    <property type="entry name" value="RIbosomal_uS14_euk_arc"/>
</dbReference>
<protein>
    <submittedName>
        <fullName evidence="1">Uncharacterized protein</fullName>
    </submittedName>
</protein>
<keyword evidence="2" id="KW-1185">Reference proteome</keyword>
<sequence length="65" mass="7497">MGHSNIWNSHPKNYGQGSRLWQCFHSNAKQIGFIKRSEKEVEGIKEALDLGKEEREKSKAGERKL</sequence>
<evidence type="ECO:0000313" key="2">
    <source>
        <dbReference type="Proteomes" id="UP001188597"/>
    </source>
</evidence>
<dbReference type="PANTHER" id="PTHR12010:SF2">
    <property type="entry name" value="40S RIBOSOMAL PROTEIN S29"/>
    <property type="match status" value="1"/>
</dbReference>
<dbReference type="EMBL" id="JAVXUP010000055">
    <property type="protein sequence ID" value="KAK3040352.1"/>
    <property type="molecule type" value="Genomic_DNA"/>
</dbReference>
<organism evidence="1 2">
    <name type="scientific">Escallonia herrerae</name>
    <dbReference type="NCBI Taxonomy" id="1293975"/>
    <lineage>
        <taxon>Eukaryota</taxon>
        <taxon>Viridiplantae</taxon>
        <taxon>Streptophyta</taxon>
        <taxon>Embryophyta</taxon>
        <taxon>Tracheophyta</taxon>
        <taxon>Spermatophyta</taxon>
        <taxon>Magnoliopsida</taxon>
        <taxon>eudicotyledons</taxon>
        <taxon>Gunneridae</taxon>
        <taxon>Pentapetalae</taxon>
        <taxon>asterids</taxon>
        <taxon>campanulids</taxon>
        <taxon>Escalloniales</taxon>
        <taxon>Escalloniaceae</taxon>
        <taxon>Escallonia</taxon>
    </lineage>
</organism>
<dbReference type="Gene3D" id="4.10.830.10">
    <property type="entry name" value="30s Ribosomal Protein S14, Chain N"/>
    <property type="match status" value="1"/>
</dbReference>
<dbReference type="GO" id="GO:0002181">
    <property type="term" value="P:cytoplasmic translation"/>
    <property type="evidence" value="ECO:0007669"/>
    <property type="project" value="TreeGrafter"/>
</dbReference>
<dbReference type="AlphaFoldDB" id="A0AA89BKV3"/>
<gene>
    <name evidence="1" type="ORF">RJ639_026757</name>
</gene>
<dbReference type="GO" id="GO:0022627">
    <property type="term" value="C:cytosolic small ribosomal subunit"/>
    <property type="evidence" value="ECO:0007669"/>
    <property type="project" value="TreeGrafter"/>
</dbReference>
<dbReference type="GO" id="GO:0003735">
    <property type="term" value="F:structural constituent of ribosome"/>
    <property type="evidence" value="ECO:0007669"/>
    <property type="project" value="InterPro"/>
</dbReference>
<dbReference type="PANTHER" id="PTHR12010">
    <property type="entry name" value="40S RIBOSOMAL PROTEIN S29"/>
    <property type="match status" value="1"/>
</dbReference>
<dbReference type="Proteomes" id="UP001188597">
    <property type="component" value="Unassembled WGS sequence"/>
</dbReference>
<evidence type="ECO:0000313" key="1">
    <source>
        <dbReference type="EMBL" id="KAK3040352.1"/>
    </source>
</evidence>
<dbReference type="InterPro" id="IPR043140">
    <property type="entry name" value="Ribosomal_uS14_sf"/>
</dbReference>
<accession>A0AA89BKV3</accession>
<name>A0AA89BKV3_9ASTE</name>